<dbReference type="InterPro" id="IPR003594">
    <property type="entry name" value="HATPase_dom"/>
</dbReference>
<keyword evidence="6 10" id="KW-0812">Transmembrane</keyword>
<keyword evidence="9 10" id="KW-0472">Membrane</keyword>
<feature type="domain" description="HAMP" evidence="12">
    <location>
        <begin position="161"/>
        <end position="208"/>
    </location>
</feature>
<dbReference type="GO" id="GO:0016020">
    <property type="term" value="C:membrane"/>
    <property type="evidence" value="ECO:0007669"/>
    <property type="project" value="UniProtKB-SubCell"/>
</dbReference>
<feature type="domain" description="Histidine kinase" evidence="11">
    <location>
        <begin position="216"/>
        <end position="407"/>
    </location>
</feature>
<dbReference type="GO" id="GO:0000155">
    <property type="term" value="F:phosphorelay sensor kinase activity"/>
    <property type="evidence" value="ECO:0007669"/>
    <property type="project" value="InterPro"/>
</dbReference>
<dbReference type="InterPro" id="IPR036097">
    <property type="entry name" value="HisK_dim/P_sf"/>
</dbReference>
<dbReference type="EMBL" id="CP002452">
    <property type="protein sequence ID" value="ADV45525.1"/>
    <property type="molecule type" value="Genomic_DNA"/>
</dbReference>
<dbReference type="HOGENOM" id="CLU_051843_0_0_7"/>
<evidence type="ECO:0000256" key="1">
    <source>
        <dbReference type="ARBA" id="ARBA00000085"/>
    </source>
</evidence>
<keyword evidence="4" id="KW-0597">Phosphoprotein</keyword>
<dbReference type="CDD" id="cd06225">
    <property type="entry name" value="HAMP"/>
    <property type="match status" value="1"/>
</dbReference>
<protein>
    <recommendedName>
        <fullName evidence="3">histidine kinase</fullName>
        <ecNumber evidence="3">2.7.13.3</ecNumber>
    </recommendedName>
</protein>
<feature type="transmembrane region" description="Helical" evidence="10">
    <location>
        <begin position="132"/>
        <end position="155"/>
    </location>
</feature>
<dbReference type="SMART" id="SM00304">
    <property type="entry name" value="HAMP"/>
    <property type="match status" value="1"/>
</dbReference>
<evidence type="ECO:0000256" key="9">
    <source>
        <dbReference type="ARBA" id="ARBA00023136"/>
    </source>
</evidence>
<gene>
    <name evidence="13" type="ordered locus">Nitsa_0253</name>
</gene>
<feature type="transmembrane region" description="Helical" evidence="10">
    <location>
        <begin position="6"/>
        <end position="29"/>
    </location>
</feature>
<dbReference type="KEGG" id="nsa:Nitsa_0253"/>
<dbReference type="Gene3D" id="1.10.287.130">
    <property type="match status" value="1"/>
</dbReference>
<evidence type="ECO:0000256" key="2">
    <source>
        <dbReference type="ARBA" id="ARBA00004141"/>
    </source>
</evidence>
<evidence type="ECO:0000259" key="12">
    <source>
        <dbReference type="PROSITE" id="PS50885"/>
    </source>
</evidence>
<evidence type="ECO:0000256" key="10">
    <source>
        <dbReference type="SAM" id="Phobius"/>
    </source>
</evidence>
<evidence type="ECO:0000256" key="5">
    <source>
        <dbReference type="ARBA" id="ARBA00022679"/>
    </source>
</evidence>
<evidence type="ECO:0000259" key="11">
    <source>
        <dbReference type="PROSITE" id="PS50109"/>
    </source>
</evidence>
<evidence type="ECO:0000256" key="8">
    <source>
        <dbReference type="ARBA" id="ARBA00022989"/>
    </source>
</evidence>
<dbReference type="InterPro" id="IPR036890">
    <property type="entry name" value="HATPase_C_sf"/>
</dbReference>
<dbReference type="SUPFAM" id="SSF158472">
    <property type="entry name" value="HAMP domain-like"/>
    <property type="match status" value="1"/>
</dbReference>
<comment type="catalytic activity">
    <reaction evidence="1">
        <text>ATP + protein L-histidine = ADP + protein N-phospho-L-histidine.</text>
        <dbReference type="EC" id="2.7.13.3"/>
    </reaction>
</comment>
<dbReference type="Gene3D" id="3.30.565.10">
    <property type="entry name" value="Histidine kinase-like ATPase, C-terminal domain"/>
    <property type="match status" value="1"/>
</dbReference>
<evidence type="ECO:0000256" key="7">
    <source>
        <dbReference type="ARBA" id="ARBA00022777"/>
    </source>
</evidence>
<dbReference type="InterPro" id="IPR050398">
    <property type="entry name" value="HssS/ArlS-like"/>
</dbReference>
<evidence type="ECO:0000256" key="4">
    <source>
        <dbReference type="ARBA" id="ARBA00022553"/>
    </source>
</evidence>
<dbReference type="AlphaFoldDB" id="E6WZE5"/>
<dbReference type="NCBIfam" id="NF038389">
    <property type="entry name" value="ArsS_fam_HK"/>
    <property type="match status" value="1"/>
</dbReference>
<reference evidence="14" key="2">
    <citation type="submission" date="2011-01" db="EMBL/GenBank/DDBJ databases">
        <title>The complete genome of Nitratifractor salsuginis DSM 16511.</title>
        <authorList>
            <consortium name="US DOE Joint Genome Institute (JGI-PGF)"/>
            <person name="Lucas S."/>
            <person name="Copeland A."/>
            <person name="Lapidus A."/>
            <person name="Bruce D."/>
            <person name="Goodwin L."/>
            <person name="Pitluck S."/>
            <person name="Kyrpides N."/>
            <person name="Mavromatis K."/>
            <person name="Ivanova N."/>
            <person name="Mikhailova N."/>
            <person name="Zeytun A."/>
            <person name="Detter J.C."/>
            <person name="Tapia R."/>
            <person name="Han C."/>
            <person name="Land M."/>
            <person name="Hauser L."/>
            <person name="Markowitz V."/>
            <person name="Cheng J.-F."/>
            <person name="Hugenholtz P."/>
            <person name="Woyke T."/>
            <person name="Wu D."/>
            <person name="Tindall B."/>
            <person name="Schuetze A."/>
            <person name="Brambilla E."/>
            <person name="Klenk H.-P."/>
            <person name="Eisen J.A."/>
        </authorList>
    </citation>
    <scope>NUCLEOTIDE SEQUENCE [LARGE SCALE GENOMIC DNA]</scope>
    <source>
        <strain evidence="14">DSM 16511 / JCM 12458 / E9I37-1</strain>
    </source>
</reference>
<dbReference type="Gene3D" id="6.10.340.10">
    <property type="match status" value="1"/>
</dbReference>
<dbReference type="eggNOG" id="COG0642">
    <property type="taxonomic scope" value="Bacteria"/>
</dbReference>
<evidence type="ECO:0000256" key="3">
    <source>
        <dbReference type="ARBA" id="ARBA00012438"/>
    </source>
</evidence>
<dbReference type="SUPFAM" id="SSF55874">
    <property type="entry name" value="ATPase domain of HSP90 chaperone/DNA topoisomerase II/histidine kinase"/>
    <property type="match status" value="1"/>
</dbReference>
<dbReference type="InterPro" id="IPR003661">
    <property type="entry name" value="HisK_dim/P_dom"/>
</dbReference>
<dbReference type="PANTHER" id="PTHR45528:SF12">
    <property type="entry name" value="SENSOR HISTIDINE KINASE ARSS"/>
    <property type="match status" value="1"/>
</dbReference>
<dbReference type="OrthoDB" id="9812241at2"/>
<keyword evidence="14" id="KW-1185">Reference proteome</keyword>
<reference evidence="13 14" key="1">
    <citation type="journal article" date="2011" name="Stand. Genomic Sci.">
        <title>Complete genome sequence of Nitratifractor salsuginis type strain (E9I37-1).</title>
        <authorList>
            <person name="Anderson I."/>
            <person name="Sikorski J."/>
            <person name="Zeytun A."/>
            <person name="Nolan M."/>
            <person name="Lapidus A."/>
            <person name="Lucas S."/>
            <person name="Hammon N."/>
            <person name="Deshpande S."/>
            <person name="Cheng J.F."/>
            <person name="Tapia R."/>
            <person name="Han C."/>
            <person name="Goodwin L."/>
            <person name="Pitluck S."/>
            <person name="Liolios K."/>
            <person name="Pagani I."/>
            <person name="Ivanova N."/>
            <person name="Huntemann M."/>
            <person name="Mavromatis K."/>
            <person name="Ovchinikova G."/>
            <person name="Pati A."/>
            <person name="Chen A."/>
            <person name="Palaniappan K."/>
            <person name="Land M."/>
            <person name="Hauser L."/>
            <person name="Brambilla E.M."/>
            <person name="Ngatchou-Djao O.D."/>
            <person name="Rohde M."/>
            <person name="Tindall B.J."/>
            <person name="Goker M."/>
            <person name="Detter J.C."/>
            <person name="Woyke T."/>
            <person name="Bristow J."/>
            <person name="Eisen J.A."/>
            <person name="Markowitz V."/>
            <person name="Hugenholtz P."/>
            <person name="Klenk H.P."/>
            <person name="Kyrpides N.C."/>
        </authorList>
    </citation>
    <scope>NUCLEOTIDE SEQUENCE [LARGE SCALE GENOMIC DNA]</scope>
    <source>
        <strain evidence="14">DSM 16511 / JCM 12458 / E9I37-1</strain>
    </source>
</reference>
<dbReference type="EC" id="2.7.13.3" evidence="3"/>
<keyword evidence="8 10" id="KW-1133">Transmembrane helix</keyword>
<dbReference type="eggNOG" id="COG3850">
    <property type="taxonomic scope" value="Bacteria"/>
</dbReference>
<organism evidence="13 14">
    <name type="scientific">Nitratifractor salsuginis (strain DSM 16511 / JCM 12458 / E9I37-1)</name>
    <dbReference type="NCBI Taxonomy" id="749222"/>
    <lineage>
        <taxon>Bacteria</taxon>
        <taxon>Pseudomonadati</taxon>
        <taxon>Campylobacterota</taxon>
        <taxon>Epsilonproteobacteria</taxon>
        <taxon>Campylobacterales</taxon>
        <taxon>Sulfurovaceae</taxon>
        <taxon>Nitratifractor</taxon>
    </lineage>
</organism>
<evidence type="ECO:0000313" key="14">
    <source>
        <dbReference type="Proteomes" id="UP000008633"/>
    </source>
</evidence>
<keyword evidence="7 13" id="KW-0418">Kinase</keyword>
<dbReference type="InterPro" id="IPR003660">
    <property type="entry name" value="HAMP_dom"/>
</dbReference>
<accession>E6WZE5</accession>
<sequence>MKNVSVTTFIHILFIIALIVLGATFYYLLYAGKDQRKLQQINRYKMISDTFLTREKLDENGTVLKKLYKHYGLEPVDPDKVKDEIESEGKTIFSGRSIYGNVRVFKTPKHNYIYVDRYDYMLMLLDKHPQDYIYELLLTIATILVLLLLFMYVMVLRKLYPLKRLHRRIEQFAAGDLNVKIDEMGEDEIGKIGRSFDKAIRHIKQLMSSKNLFMRNIMHELKTPITKGRIIVETIEDPMAKQVLTNAFERMNELISDLAEVERITMYNFQPELRDTTLKEVVDRTERILMTDKSKYEIQLSDRPLHTDVKLLALVLKNLMDNGIKYSPDHHVRLMTVGKRIEVRSVGEPLKEDLSYYTEPFSQEEKRSHGFGLGLYIVANILEKLGYGFRYRYDKQTEENVFEVIMD</sequence>
<dbReference type="RefSeq" id="WP_013553222.1">
    <property type="nucleotide sequence ID" value="NC_014935.1"/>
</dbReference>
<evidence type="ECO:0000313" key="13">
    <source>
        <dbReference type="EMBL" id="ADV45525.1"/>
    </source>
</evidence>
<name>E6WZE5_NITSE</name>
<dbReference type="InterPro" id="IPR005467">
    <property type="entry name" value="His_kinase_dom"/>
</dbReference>
<evidence type="ECO:0000256" key="6">
    <source>
        <dbReference type="ARBA" id="ARBA00022692"/>
    </source>
</evidence>
<comment type="subcellular location">
    <subcellularLocation>
        <location evidence="2">Membrane</location>
        <topology evidence="2">Multi-pass membrane protein</topology>
    </subcellularLocation>
</comment>
<dbReference type="STRING" id="749222.Nitsa_0253"/>
<dbReference type="Proteomes" id="UP000008633">
    <property type="component" value="Chromosome"/>
</dbReference>
<dbReference type="Pfam" id="PF00672">
    <property type="entry name" value="HAMP"/>
    <property type="match status" value="1"/>
</dbReference>
<proteinExistence type="predicted"/>
<dbReference type="PROSITE" id="PS50109">
    <property type="entry name" value="HIS_KIN"/>
    <property type="match status" value="1"/>
</dbReference>
<dbReference type="SMART" id="SM00387">
    <property type="entry name" value="HATPase_c"/>
    <property type="match status" value="1"/>
</dbReference>
<dbReference type="PANTHER" id="PTHR45528">
    <property type="entry name" value="SENSOR HISTIDINE KINASE CPXA"/>
    <property type="match status" value="1"/>
</dbReference>
<keyword evidence="5" id="KW-0808">Transferase</keyword>
<dbReference type="Pfam" id="PF02518">
    <property type="entry name" value="HATPase_c"/>
    <property type="match status" value="1"/>
</dbReference>
<dbReference type="SMART" id="SM00388">
    <property type="entry name" value="HisKA"/>
    <property type="match status" value="1"/>
</dbReference>
<dbReference type="PROSITE" id="PS50885">
    <property type="entry name" value="HAMP"/>
    <property type="match status" value="1"/>
</dbReference>
<dbReference type="CDD" id="cd00082">
    <property type="entry name" value="HisKA"/>
    <property type="match status" value="1"/>
</dbReference>
<dbReference type="SUPFAM" id="SSF47384">
    <property type="entry name" value="Homodimeric domain of signal transducing histidine kinase"/>
    <property type="match status" value="1"/>
</dbReference>
<dbReference type="InterPro" id="IPR047994">
    <property type="entry name" value="ArsS-like"/>
</dbReference>
<dbReference type="Pfam" id="PF00512">
    <property type="entry name" value="HisKA"/>
    <property type="match status" value="1"/>
</dbReference>